<dbReference type="PRINTS" id="PR00081">
    <property type="entry name" value="GDHRDH"/>
</dbReference>
<dbReference type="FunFam" id="3.40.50.720:FF:000202">
    <property type="entry name" value="Short-chain dehydrogenase/reductase family 16C member 6"/>
    <property type="match status" value="1"/>
</dbReference>
<keyword evidence="5" id="KW-1133">Transmembrane helix</keyword>
<dbReference type="PANTHER" id="PTHR24322:SF748">
    <property type="entry name" value="FI23927P1-RELATED"/>
    <property type="match status" value="1"/>
</dbReference>
<evidence type="ECO:0000256" key="5">
    <source>
        <dbReference type="SAM" id="Phobius"/>
    </source>
</evidence>
<evidence type="ECO:0000256" key="1">
    <source>
        <dbReference type="ARBA" id="ARBA00006484"/>
    </source>
</evidence>
<dbReference type="InterPro" id="IPR002347">
    <property type="entry name" value="SDR_fam"/>
</dbReference>
<dbReference type="AlphaFoldDB" id="A0AAW0YUS2"/>
<dbReference type="GO" id="GO:0016616">
    <property type="term" value="F:oxidoreductase activity, acting on the CH-OH group of donors, NAD or NADP as acceptor"/>
    <property type="evidence" value="ECO:0007669"/>
    <property type="project" value="TreeGrafter"/>
</dbReference>
<evidence type="ECO:0000256" key="3">
    <source>
        <dbReference type="ARBA" id="ARBA00023027"/>
    </source>
</evidence>
<gene>
    <name evidence="6" type="ORF">OTU49_008798</name>
</gene>
<keyword evidence="5" id="KW-0472">Membrane</keyword>
<evidence type="ECO:0008006" key="8">
    <source>
        <dbReference type="Google" id="ProtNLM"/>
    </source>
</evidence>
<comment type="similarity">
    <text evidence="1 4">Belongs to the short-chain dehydrogenases/reductases (SDR) family.</text>
</comment>
<dbReference type="EMBL" id="JARKIK010000001">
    <property type="protein sequence ID" value="KAK8754034.1"/>
    <property type="molecule type" value="Genomic_DNA"/>
</dbReference>
<proteinExistence type="inferred from homology"/>
<comment type="caution">
    <text evidence="6">The sequence shown here is derived from an EMBL/GenBank/DDBJ whole genome shotgun (WGS) entry which is preliminary data.</text>
</comment>
<dbReference type="CDD" id="cd05339">
    <property type="entry name" value="17beta-HSDXI-like_SDR_c"/>
    <property type="match status" value="1"/>
</dbReference>
<dbReference type="Gene3D" id="3.40.50.720">
    <property type="entry name" value="NAD(P)-binding Rossmann-like Domain"/>
    <property type="match status" value="1"/>
</dbReference>
<sequence>MADGKEIGLMILRLLVGLLYTVYCMLEALVLTLIPRRYRRKNIKGNIALVTGGGSGIGRLMCRQLAAKGAIVVTWDVNEAGNLETVRQVVEKGGQCRAYTVDLCNRHAIYSTATRVKEEVGKVDILINNAGVVTGKNLLDCPDESIIRTFDVNILSHFWTTKAFLGDMISRGKGHIVTIASAAGKFPCNRLVDYCSSKYAAVGFDDTLRLELMAEGHTGIKTTVVCPVFITTGMFEGFQSKYFPILKPEYVAEEVVDAMLLNTPVLMLPYTLKINLLLNLILPQKVLLYLSNVLDITHSMDNFVGRRKNQ</sequence>
<name>A0AAW0YUS2_CHEQU</name>
<protein>
    <recommendedName>
        <fullName evidence="8">Epidermal retinol dehydrogenase 2</fullName>
    </recommendedName>
</protein>
<dbReference type="SUPFAM" id="SSF51735">
    <property type="entry name" value="NAD(P)-binding Rossmann-fold domains"/>
    <property type="match status" value="1"/>
</dbReference>
<keyword evidence="3" id="KW-0520">NAD</keyword>
<organism evidence="6 7">
    <name type="scientific">Cherax quadricarinatus</name>
    <name type="common">Australian red claw crayfish</name>
    <dbReference type="NCBI Taxonomy" id="27406"/>
    <lineage>
        <taxon>Eukaryota</taxon>
        <taxon>Metazoa</taxon>
        <taxon>Ecdysozoa</taxon>
        <taxon>Arthropoda</taxon>
        <taxon>Crustacea</taxon>
        <taxon>Multicrustacea</taxon>
        <taxon>Malacostraca</taxon>
        <taxon>Eumalacostraca</taxon>
        <taxon>Eucarida</taxon>
        <taxon>Decapoda</taxon>
        <taxon>Pleocyemata</taxon>
        <taxon>Astacidea</taxon>
        <taxon>Parastacoidea</taxon>
        <taxon>Parastacidae</taxon>
        <taxon>Cherax</taxon>
    </lineage>
</organism>
<dbReference type="GO" id="GO:0005811">
    <property type="term" value="C:lipid droplet"/>
    <property type="evidence" value="ECO:0007669"/>
    <property type="project" value="TreeGrafter"/>
</dbReference>
<dbReference type="PANTHER" id="PTHR24322">
    <property type="entry name" value="PKSB"/>
    <property type="match status" value="1"/>
</dbReference>
<accession>A0AAW0YUS2</accession>
<dbReference type="PRINTS" id="PR00080">
    <property type="entry name" value="SDRFAMILY"/>
</dbReference>
<keyword evidence="5" id="KW-0812">Transmembrane</keyword>
<dbReference type="Pfam" id="PF00106">
    <property type="entry name" value="adh_short"/>
    <property type="match status" value="1"/>
</dbReference>
<evidence type="ECO:0000256" key="4">
    <source>
        <dbReference type="RuleBase" id="RU000363"/>
    </source>
</evidence>
<keyword evidence="2" id="KW-0560">Oxidoreductase</keyword>
<keyword evidence="7" id="KW-1185">Reference proteome</keyword>
<evidence type="ECO:0000313" key="7">
    <source>
        <dbReference type="Proteomes" id="UP001445076"/>
    </source>
</evidence>
<feature type="transmembrane region" description="Helical" evidence="5">
    <location>
        <begin position="12"/>
        <end position="34"/>
    </location>
</feature>
<reference evidence="6 7" key="1">
    <citation type="journal article" date="2024" name="BMC Genomics">
        <title>Genome assembly of redclaw crayfish (Cherax quadricarinatus) provides insights into its immune adaptation and hypoxia tolerance.</title>
        <authorList>
            <person name="Liu Z."/>
            <person name="Zheng J."/>
            <person name="Li H."/>
            <person name="Fang K."/>
            <person name="Wang S."/>
            <person name="He J."/>
            <person name="Zhou D."/>
            <person name="Weng S."/>
            <person name="Chi M."/>
            <person name="Gu Z."/>
            <person name="He J."/>
            <person name="Li F."/>
            <person name="Wang M."/>
        </authorList>
    </citation>
    <scope>NUCLEOTIDE SEQUENCE [LARGE SCALE GENOMIC DNA]</scope>
    <source>
        <strain evidence="6">ZL_2023a</strain>
    </source>
</reference>
<evidence type="ECO:0000256" key="2">
    <source>
        <dbReference type="ARBA" id="ARBA00023002"/>
    </source>
</evidence>
<dbReference type="InterPro" id="IPR036291">
    <property type="entry name" value="NAD(P)-bd_dom_sf"/>
</dbReference>
<dbReference type="Proteomes" id="UP001445076">
    <property type="component" value="Unassembled WGS sequence"/>
</dbReference>
<evidence type="ECO:0000313" key="6">
    <source>
        <dbReference type="EMBL" id="KAK8754034.1"/>
    </source>
</evidence>